<gene>
    <name evidence="2" type="ORF">KP79_PYT22361</name>
</gene>
<organism evidence="2 3">
    <name type="scientific">Mizuhopecten yessoensis</name>
    <name type="common">Japanese scallop</name>
    <name type="synonym">Patinopecten yessoensis</name>
    <dbReference type="NCBI Taxonomy" id="6573"/>
    <lineage>
        <taxon>Eukaryota</taxon>
        <taxon>Metazoa</taxon>
        <taxon>Spiralia</taxon>
        <taxon>Lophotrochozoa</taxon>
        <taxon>Mollusca</taxon>
        <taxon>Bivalvia</taxon>
        <taxon>Autobranchia</taxon>
        <taxon>Pteriomorphia</taxon>
        <taxon>Pectinida</taxon>
        <taxon>Pectinoidea</taxon>
        <taxon>Pectinidae</taxon>
        <taxon>Mizuhopecten</taxon>
    </lineage>
</organism>
<dbReference type="OrthoDB" id="10360085at2759"/>
<dbReference type="EMBL" id="NEDP02004326">
    <property type="protein sequence ID" value="OWF46000.1"/>
    <property type="molecule type" value="Genomic_DNA"/>
</dbReference>
<feature type="chain" id="PRO_5012307009" evidence="1">
    <location>
        <begin position="20"/>
        <end position="253"/>
    </location>
</feature>
<feature type="signal peptide" evidence="1">
    <location>
        <begin position="1"/>
        <end position="19"/>
    </location>
</feature>
<proteinExistence type="predicted"/>
<evidence type="ECO:0000313" key="3">
    <source>
        <dbReference type="Proteomes" id="UP000242188"/>
    </source>
</evidence>
<reference evidence="2 3" key="1">
    <citation type="journal article" date="2017" name="Nat. Ecol. Evol.">
        <title>Scallop genome provides insights into evolution of bilaterian karyotype and development.</title>
        <authorList>
            <person name="Wang S."/>
            <person name="Zhang J."/>
            <person name="Jiao W."/>
            <person name="Li J."/>
            <person name="Xun X."/>
            <person name="Sun Y."/>
            <person name="Guo X."/>
            <person name="Huan P."/>
            <person name="Dong B."/>
            <person name="Zhang L."/>
            <person name="Hu X."/>
            <person name="Sun X."/>
            <person name="Wang J."/>
            <person name="Zhao C."/>
            <person name="Wang Y."/>
            <person name="Wang D."/>
            <person name="Huang X."/>
            <person name="Wang R."/>
            <person name="Lv J."/>
            <person name="Li Y."/>
            <person name="Zhang Z."/>
            <person name="Liu B."/>
            <person name="Lu W."/>
            <person name="Hui Y."/>
            <person name="Liang J."/>
            <person name="Zhou Z."/>
            <person name="Hou R."/>
            <person name="Li X."/>
            <person name="Liu Y."/>
            <person name="Li H."/>
            <person name="Ning X."/>
            <person name="Lin Y."/>
            <person name="Zhao L."/>
            <person name="Xing Q."/>
            <person name="Dou J."/>
            <person name="Li Y."/>
            <person name="Mao J."/>
            <person name="Guo H."/>
            <person name="Dou H."/>
            <person name="Li T."/>
            <person name="Mu C."/>
            <person name="Jiang W."/>
            <person name="Fu Q."/>
            <person name="Fu X."/>
            <person name="Miao Y."/>
            <person name="Liu J."/>
            <person name="Yu Q."/>
            <person name="Li R."/>
            <person name="Liao H."/>
            <person name="Li X."/>
            <person name="Kong Y."/>
            <person name="Jiang Z."/>
            <person name="Chourrout D."/>
            <person name="Li R."/>
            <person name="Bao Z."/>
        </authorList>
    </citation>
    <scope>NUCLEOTIDE SEQUENCE [LARGE SCALE GENOMIC DNA]</scope>
    <source>
        <strain evidence="2 3">PY_sf001</strain>
    </source>
</reference>
<sequence length="253" mass="29243">MNLHICLFVFVLNVLGSRAAPYIDAYINPERSEFNSGAALNPGTDFQMGNWTMDYNDTSDFEVEISSSPELLERIPGQTATVTVKDEMELFLFMPAEEDVCYIKDMNDFEDDKGKKNMVMRRDDCNDTNDTLIPKQINLSLPEKCRSLPVKWLDEFYCYNNINPDNPDIIKALRPFPGHKRFCTYESETVRTQTCYCWSCGNPLIKKKTLVCLRSMQINSSLKCKREITSYQSDRDYIVTEETNNDRLYVSAD</sequence>
<evidence type="ECO:0000256" key="1">
    <source>
        <dbReference type="SAM" id="SignalP"/>
    </source>
</evidence>
<comment type="caution">
    <text evidence="2">The sequence shown here is derived from an EMBL/GenBank/DDBJ whole genome shotgun (WGS) entry which is preliminary data.</text>
</comment>
<dbReference type="AlphaFoldDB" id="A0A210QB88"/>
<accession>A0A210QB88</accession>
<evidence type="ECO:0000313" key="2">
    <source>
        <dbReference type="EMBL" id="OWF46000.1"/>
    </source>
</evidence>
<dbReference type="Proteomes" id="UP000242188">
    <property type="component" value="Unassembled WGS sequence"/>
</dbReference>
<keyword evidence="1" id="KW-0732">Signal</keyword>
<protein>
    <submittedName>
        <fullName evidence="2">Uncharacterized protein</fullName>
    </submittedName>
</protein>
<keyword evidence="3" id="KW-1185">Reference proteome</keyword>
<name>A0A210QB88_MIZYE</name>